<reference evidence="9 10" key="1">
    <citation type="submission" date="2013-03" db="EMBL/GenBank/DDBJ databases">
        <title>Draft genome sequence of Gracibacillus halophilus YIM-C55.5, a moderately halophilic and thermophilic organism from the Xiaochaidamu salt lake.</title>
        <authorList>
            <person name="Sugumar T."/>
            <person name="Polireddy D.R."/>
            <person name="Antony A."/>
            <person name="Madhava Y.R."/>
            <person name="Sivakumar N."/>
        </authorList>
    </citation>
    <scope>NUCLEOTIDE SEQUENCE [LARGE SCALE GENOMIC DNA]</scope>
    <source>
        <strain evidence="9 10">YIM-C55.5</strain>
    </source>
</reference>
<dbReference type="STRING" id="1308866.J416_13651"/>
<feature type="transmembrane region" description="Helical" evidence="8">
    <location>
        <begin position="34"/>
        <end position="52"/>
    </location>
</feature>
<dbReference type="PATRIC" id="fig|1308866.3.peg.2756"/>
<feature type="transmembrane region" description="Helical" evidence="8">
    <location>
        <begin position="279"/>
        <end position="298"/>
    </location>
</feature>
<dbReference type="EMBL" id="APML01000070">
    <property type="protein sequence ID" value="ENH95894.1"/>
    <property type="molecule type" value="Genomic_DNA"/>
</dbReference>
<evidence type="ECO:0008006" key="11">
    <source>
        <dbReference type="Google" id="ProtNLM"/>
    </source>
</evidence>
<dbReference type="PANTHER" id="PTHR36838:SF1">
    <property type="entry name" value="SLR1864 PROTEIN"/>
    <property type="match status" value="1"/>
</dbReference>
<dbReference type="InterPro" id="IPR038770">
    <property type="entry name" value="Na+/solute_symporter_sf"/>
</dbReference>
<feature type="transmembrane region" description="Helical" evidence="8">
    <location>
        <begin position="162"/>
        <end position="181"/>
    </location>
</feature>
<dbReference type="RefSeq" id="WP_003473380.1">
    <property type="nucleotide sequence ID" value="NZ_APML01000070.1"/>
</dbReference>
<evidence type="ECO:0000256" key="7">
    <source>
        <dbReference type="ARBA" id="ARBA00023136"/>
    </source>
</evidence>
<dbReference type="AlphaFoldDB" id="N4W9G4"/>
<evidence type="ECO:0000256" key="4">
    <source>
        <dbReference type="ARBA" id="ARBA00022475"/>
    </source>
</evidence>
<dbReference type="Pfam" id="PF03547">
    <property type="entry name" value="Mem_trans"/>
    <property type="match status" value="1"/>
</dbReference>
<proteinExistence type="inferred from homology"/>
<evidence type="ECO:0000256" key="5">
    <source>
        <dbReference type="ARBA" id="ARBA00022692"/>
    </source>
</evidence>
<feature type="transmembrane region" description="Helical" evidence="8">
    <location>
        <begin position="246"/>
        <end position="267"/>
    </location>
</feature>
<dbReference type="Gene3D" id="1.20.1530.20">
    <property type="match status" value="1"/>
</dbReference>
<keyword evidence="5 8" id="KW-0812">Transmembrane</keyword>
<keyword evidence="10" id="KW-1185">Reference proteome</keyword>
<keyword evidence="6 8" id="KW-1133">Transmembrane helix</keyword>
<keyword evidence="4" id="KW-1003">Cell membrane</keyword>
<keyword evidence="3" id="KW-0813">Transport</keyword>
<dbReference type="GO" id="GO:0005886">
    <property type="term" value="C:plasma membrane"/>
    <property type="evidence" value="ECO:0007669"/>
    <property type="project" value="UniProtKB-SubCell"/>
</dbReference>
<evidence type="ECO:0000256" key="8">
    <source>
        <dbReference type="SAM" id="Phobius"/>
    </source>
</evidence>
<evidence type="ECO:0000256" key="1">
    <source>
        <dbReference type="ARBA" id="ARBA00004651"/>
    </source>
</evidence>
<comment type="subcellular location">
    <subcellularLocation>
        <location evidence="1">Cell membrane</location>
        <topology evidence="1">Multi-pass membrane protein</topology>
    </subcellularLocation>
</comment>
<feature type="transmembrane region" description="Helical" evidence="8">
    <location>
        <begin position="121"/>
        <end position="142"/>
    </location>
</feature>
<comment type="similarity">
    <text evidence="2">Belongs to the auxin efflux carrier (TC 2.A.69) family.</text>
</comment>
<feature type="transmembrane region" description="Helical" evidence="8">
    <location>
        <begin position="187"/>
        <end position="205"/>
    </location>
</feature>
<evidence type="ECO:0000256" key="2">
    <source>
        <dbReference type="ARBA" id="ARBA00010145"/>
    </source>
</evidence>
<comment type="caution">
    <text evidence="9">The sequence shown here is derived from an EMBL/GenBank/DDBJ whole genome shotgun (WGS) entry which is preliminary data.</text>
</comment>
<organism evidence="9 10">
    <name type="scientific">Gracilibacillus halophilus YIM-C55.5</name>
    <dbReference type="NCBI Taxonomy" id="1308866"/>
    <lineage>
        <taxon>Bacteria</taxon>
        <taxon>Bacillati</taxon>
        <taxon>Bacillota</taxon>
        <taxon>Bacilli</taxon>
        <taxon>Bacillales</taxon>
        <taxon>Bacillaceae</taxon>
        <taxon>Gracilibacillus</taxon>
    </lineage>
</organism>
<evidence type="ECO:0000256" key="6">
    <source>
        <dbReference type="ARBA" id="ARBA00022989"/>
    </source>
</evidence>
<accession>N4W9G4</accession>
<name>N4W9G4_9BACI</name>
<gene>
    <name evidence="9" type="ORF">J416_13651</name>
</gene>
<evidence type="ECO:0000256" key="3">
    <source>
        <dbReference type="ARBA" id="ARBA00022448"/>
    </source>
</evidence>
<protein>
    <recommendedName>
        <fullName evidence="11">Transporter</fullName>
    </recommendedName>
</protein>
<feature type="transmembrane region" description="Helical" evidence="8">
    <location>
        <begin position="58"/>
        <end position="80"/>
    </location>
</feature>
<dbReference type="Proteomes" id="UP000012283">
    <property type="component" value="Unassembled WGS sequence"/>
</dbReference>
<dbReference type="PANTHER" id="PTHR36838">
    <property type="entry name" value="AUXIN EFFLUX CARRIER FAMILY PROTEIN"/>
    <property type="match status" value="1"/>
</dbReference>
<dbReference type="OrthoDB" id="148377at2"/>
<dbReference type="GO" id="GO:0055085">
    <property type="term" value="P:transmembrane transport"/>
    <property type="evidence" value="ECO:0007669"/>
    <property type="project" value="InterPro"/>
</dbReference>
<sequence>MAIFIEVMLPVLLVFMLGFGIKKWKSIEIRSVSTIALYVFMPFLVFETIYNAELNKTYLDLVLFSFILLVLLVVINKCYVKLNKYSSSKESGFILSTAFMNSGNYGTPIILFAFGDKAFTFAVSFMILQQIIMNFFGIYYAAKGKEGIKFALKSVIKMPPNYVVVIAVLLNILQIPVHTNLMSIIEFLSSATIPLVMIVLGMQLADIKFVRFQWSNISFGVLLRLVLSPVIAYLITVLFFDMDILMQKVLIILSAMPSAATTVLFAVQFNKEPELVSSITLISTICSVLSISILLNVFI</sequence>
<dbReference type="InterPro" id="IPR004776">
    <property type="entry name" value="Mem_transp_PIN-like"/>
</dbReference>
<evidence type="ECO:0000313" key="10">
    <source>
        <dbReference type="Proteomes" id="UP000012283"/>
    </source>
</evidence>
<dbReference type="eggNOG" id="COG0679">
    <property type="taxonomic scope" value="Bacteria"/>
</dbReference>
<keyword evidence="7 8" id="KW-0472">Membrane</keyword>
<feature type="transmembrane region" description="Helical" evidence="8">
    <location>
        <begin position="92"/>
        <end position="115"/>
    </location>
</feature>
<evidence type="ECO:0000313" key="9">
    <source>
        <dbReference type="EMBL" id="ENH95894.1"/>
    </source>
</evidence>
<feature type="transmembrane region" description="Helical" evidence="8">
    <location>
        <begin position="6"/>
        <end position="22"/>
    </location>
</feature>
<feature type="transmembrane region" description="Helical" evidence="8">
    <location>
        <begin position="217"/>
        <end position="240"/>
    </location>
</feature>